<dbReference type="Gene3D" id="3.90.226.10">
    <property type="entry name" value="2-enoyl-CoA Hydratase, Chain A, domain 1"/>
    <property type="match status" value="1"/>
</dbReference>
<proteinExistence type="inferred from homology"/>
<dbReference type="InterPro" id="IPR029045">
    <property type="entry name" value="ClpP/crotonase-like_dom_sf"/>
</dbReference>
<evidence type="ECO:0000256" key="5">
    <source>
        <dbReference type="RuleBase" id="RU003707"/>
    </source>
</evidence>
<evidence type="ECO:0000256" key="1">
    <source>
        <dbReference type="ARBA" id="ARBA00005254"/>
    </source>
</evidence>
<organism evidence="6 7">
    <name type="scientific">Pseudonocardia xishanensis</name>
    <dbReference type="NCBI Taxonomy" id="630995"/>
    <lineage>
        <taxon>Bacteria</taxon>
        <taxon>Bacillati</taxon>
        <taxon>Actinomycetota</taxon>
        <taxon>Actinomycetes</taxon>
        <taxon>Pseudonocardiales</taxon>
        <taxon>Pseudonocardiaceae</taxon>
        <taxon>Pseudonocardia</taxon>
    </lineage>
</organism>
<dbReference type="PANTHER" id="PTHR11941:SF54">
    <property type="entry name" value="ENOYL-COA HYDRATASE, MITOCHONDRIAL"/>
    <property type="match status" value="1"/>
</dbReference>
<dbReference type="PANTHER" id="PTHR11941">
    <property type="entry name" value="ENOYL-COA HYDRATASE-RELATED"/>
    <property type="match status" value="1"/>
</dbReference>
<dbReference type="CDD" id="cd06558">
    <property type="entry name" value="crotonase-like"/>
    <property type="match status" value="1"/>
</dbReference>
<evidence type="ECO:0000313" key="6">
    <source>
        <dbReference type="EMBL" id="GAA4556979.1"/>
    </source>
</evidence>
<protein>
    <submittedName>
        <fullName evidence="6">Enoyl-CoA hydratase/isomerase family protein</fullName>
    </submittedName>
</protein>
<keyword evidence="7" id="KW-1185">Reference proteome</keyword>
<dbReference type="InterPro" id="IPR018376">
    <property type="entry name" value="Enoyl-CoA_hyd/isom_CS"/>
</dbReference>
<evidence type="ECO:0000256" key="3">
    <source>
        <dbReference type="ARBA" id="ARBA00023709"/>
    </source>
</evidence>
<accession>A0ABP8S1C3</accession>
<gene>
    <name evidence="6" type="ORF">GCM10023175_60410</name>
</gene>
<evidence type="ECO:0000256" key="2">
    <source>
        <dbReference type="ARBA" id="ARBA00023239"/>
    </source>
</evidence>
<reference evidence="7" key="1">
    <citation type="journal article" date="2019" name="Int. J. Syst. Evol. Microbiol.">
        <title>The Global Catalogue of Microorganisms (GCM) 10K type strain sequencing project: providing services to taxonomists for standard genome sequencing and annotation.</title>
        <authorList>
            <consortium name="The Broad Institute Genomics Platform"/>
            <consortium name="The Broad Institute Genome Sequencing Center for Infectious Disease"/>
            <person name="Wu L."/>
            <person name="Ma J."/>
        </authorList>
    </citation>
    <scope>NUCLEOTIDE SEQUENCE [LARGE SCALE GENOMIC DNA]</scope>
    <source>
        <strain evidence="7">JCM 17906</strain>
    </source>
</reference>
<evidence type="ECO:0000313" key="7">
    <source>
        <dbReference type="Proteomes" id="UP001501598"/>
    </source>
</evidence>
<dbReference type="Pfam" id="PF00378">
    <property type="entry name" value="ECH_1"/>
    <property type="match status" value="1"/>
</dbReference>
<dbReference type="SUPFAM" id="SSF52096">
    <property type="entry name" value="ClpP/crotonase"/>
    <property type="match status" value="1"/>
</dbReference>
<comment type="catalytic activity">
    <reaction evidence="4">
        <text>a 4-saturated-(3S)-3-hydroxyacyl-CoA = a (3E)-enoyl-CoA + H2O</text>
        <dbReference type="Rhea" id="RHEA:20724"/>
        <dbReference type="ChEBI" id="CHEBI:15377"/>
        <dbReference type="ChEBI" id="CHEBI:58521"/>
        <dbReference type="ChEBI" id="CHEBI:137480"/>
        <dbReference type="EC" id="4.2.1.17"/>
    </reaction>
</comment>
<name>A0ABP8S1C3_9PSEU</name>
<dbReference type="Gene3D" id="1.10.12.10">
    <property type="entry name" value="Lyase 2-enoyl-coa Hydratase, Chain A, domain 2"/>
    <property type="match status" value="1"/>
</dbReference>
<comment type="catalytic activity">
    <reaction evidence="3">
        <text>a (3S)-3-hydroxyacyl-CoA = a (2E)-enoyl-CoA + H2O</text>
        <dbReference type="Rhea" id="RHEA:16105"/>
        <dbReference type="ChEBI" id="CHEBI:15377"/>
        <dbReference type="ChEBI" id="CHEBI:57318"/>
        <dbReference type="ChEBI" id="CHEBI:58856"/>
        <dbReference type="EC" id="4.2.1.17"/>
    </reaction>
</comment>
<sequence>MSNDEDRSVSLERRGSVAWVTLQRPEQLNAFSDALIADLGEALDRIDADPACRVVVVTGAGRAFSAGGDLAEFRERLEGGRPEELVAFVDRAAQTLRRLEDSPRPVIAAVNGTAVAGGLELILCCDIVLAAEGVRIGDGHLRYGVLPGGGGAVRLTRKVPRNVAQRLLLTGDLEPAERFREWGLVDTVVPAADLLDRAAALAERLAAMSPLALAEVKRVAREASTVPAAEGLKLELDAFAGYVRSHDLHEGMQAFRERRPPRFEGR</sequence>
<dbReference type="PROSITE" id="PS00166">
    <property type="entry name" value="ENOYL_COA_HYDRATASE"/>
    <property type="match status" value="1"/>
</dbReference>
<comment type="caution">
    <text evidence="6">The sequence shown here is derived from an EMBL/GenBank/DDBJ whole genome shotgun (WGS) entry which is preliminary data.</text>
</comment>
<keyword evidence="2" id="KW-0456">Lyase</keyword>
<dbReference type="InterPro" id="IPR001753">
    <property type="entry name" value="Enoyl-CoA_hydra/iso"/>
</dbReference>
<dbReference type="EMBL" id="BAABGT010000099">
    <property type="protein sequence ID" value="GAA4556979.1"/>
    <property type="molecule type" value="Genomic_DNA"/>
</dbReference>
<dbReference type="Proteomes" id="UP001501598">
    <property type="component" value="Unassembled WGS sequence"/>
</dbReference>
<evidence type="ECO:0000256" key="4">
    <source>
        <dbReference type="ARBA" id="ARBA00023717"/>
    </source>
</evidence>
<dbReference type="InterPro" id="IPR014748">
    <property type="entry name" value="Enoyl-CoA_hydra_C"/>
</dbReference>
<dbReference type="RefSeq" id="WP_345426099.1">
    <property type="nucleotide sequence ID" value="NZ_BAABGT010000099.1"/>
</dbReference>
<comment type="similarity">
    <text evidence="1 5">Belongs to the enoyl-CoA hydratase/isomerase family.</text>
</comment>